<dbReference type="AlphaFoldDB" id="A0A6C0ETR1"/>
<reference evidence="1" key="1">
    <citation type="journal article" date="2020" name="Nature">
        <title>Giant virus diversity and host interactions through global metagenomics.</title>
        <authorList>
            <person name="Schulz F."/>
            <person name="Roux S."/>
            <person name="Paez-Espino D."/>
            <person name="Jungbluth S."/>
            <person name="Walsh D.A."/>
            <person name="Denef V.J."/>
            <person name="McMahon K.D."/>
            <person name="Konstantinidis K.T."/>
            <person name="Eloe-Fadrosh E.A."/>
            <person name="Kyrpides N.C."/>
            <person name="Woyke T."/>
        </authorList>
    </citation>
    <scope>NUCLEOTIDE SEQUENCE</scope>
    <source>
        <strain evidence="1">GVMAG-M-3300009155-48</strain>
    </source>
</reference>
<organism evidence="1">
    <name type="scientific">viral metagenome</name>
    <dbReference type="NCBI Taxonomy" id="1070528"/>
    <lineage>
        <taxon>unclassified sequences</taxon>
        <taxon>metagenomes</taxon>
        <taxon>organismal metagenomes</taxon>
    </lineage>
</organism>
<dbReference type="EMBL" id="MN738926">
    <property type="protein sequence ID" value="QHT31903.1"/>
    <property type="molecule type" value="Genomic_DNA"/>
</dbReference>
<sequence length="142" mass="16934">MDLSRNDALPYYNIFVENIKYDTNIEYRACLQTLCNLRFPEGDFPEDIPPEYRNEMSYDIDNMTLALDFVYKKTKTHPLFQKLYSLGAAKFFTDDDTVGLAIMFSFDYLKYFHPCFTYFLKNPDEFNENIDIYKNLLEELAK</sequence>
<accession>A0A6C0ETR1</accession>
<evidence type="ECO:0000313" key="1">
    <source>
        <dbReference type="EMBL" id="QHT31903.1"/>
    </source>
</evidence>
<name>A0A6C0ETR1_9ZZZZ</name>
<protein>
    <submittedName>
        <fullName evidence="1">Uncharacterized protein</fullName>
    </submittedName>
</protein>
<proteinExistence type="predicted"/>